<feature type="transmembrane region" description="Helical" evidence="9">
    <location>
        <begin position="217"/>
        <end position="236"/>
    </location>
</feature>
<evidence type="ECO:0000256" key="8">
    <source>
        <dbReference type="ARBA" id="ARBA00038435"/>
    </source>
</evidence>
<feature type="transmembrane region" description="Helical" evidence="9">
    <location>
        <begin position="91"/>
        <end position="109"/>
    </location>
</feature>
<dbReference type="OrthoDB" id="9790605at2"/>
<keyword evidence="6 9" id="KW-1133">Transmembrane helix</keyword>
<feature type="transmembrane region" description="Helical" evidence="9">
    <location>
        <begin position="324"/>
        <end position="347"/>
    </location>
</feature>
<feature type="transmembrane region" description="Helical" evidence="9">
    <location>
        <begin position="51"/>
        <end position="71"/>
    </location>
</feature>
<evidence type="ECO:0000256" key="4">
    <source>
        <dbReference type="ARBA" id="ARBA00022475"/>
    </source>
</evidence>
<comment type="caution">
    <text evidence="11">The sequence shown here is derived from an EMBL/GenBank/DDBJ whole genome shotgun (WGS) entry which is preliminary data.</text>
</comment>
<evidence type="ECO:0000259" key="10">
    <source>
        <dbReference type="Pfam" id="PF03553"/>
    </source>
</evidence>
<protein>
    <submittedName>
        <fullName evidence="11">Sodium:proton antiporter</fullName>
    </submittedName>
</protein>
<feature type="transmembrane region" description="Helical" evidence="9">
    <location>
        <begin position="257"/>
        <end position="277"/>
    </location>
</feature>
<feature type="domain" description="Na+/H+ antiporter NhaC-like C-terminal" evidence="10">
    <location>
        <begin position="26"/>
        <end position="233"/>
    </location>
</feature>
<feature type="transmembrane region" description="Helical" evidence="9">
    <location>
        <begin position="27"/>
        <end position="45"/>
    </location>
</feature>
<evidence type="ECO:0000256" key="1">
    <source>
        <dbReference type="ARBA" id="ARBA00004651"/>
    </source>
</evidence>
<evidence type="ECO:0000256" key="6">
    <source>
        <dbReference type="ARBA" id="ARBA00022989"/>
    </source>
</evidence>
<gene>
    <name evidence="11" type="ORF">CHM34_11390</name>
</gene>
<reference evidence="11 12" key="1">
    <citation type="submission" date="2017-07" db="EMBL/GenBank/DDBJ databases">
        <title>The genome sequence of Paludifilum halophilum highlights mechanisms for microbial adaptation to high salt environemnts.</title>
        <authorList>
            <person name="Belbahri L."/>
        </authorList>
    </citation>
    <scope>NUCLEOTIDE SEQUENCE [LARGE SCALE GENOMIC DNA]</scope>
    <source>
        <strain evidence="11 12">DSM 102817</strain>
    </source>
</reference>
<dbReference type="AlphaFoldDB" id="A0A235B7B7"/>
<evidence type="ECO:0000256" key="7">
    <source>
        <dbReference type="ARBA" id="ARBA00023136"/>
    </source>
</evidence>
<keyword evidence="5 9" id="KW-0812">Transmembrane</keyword>
<keyword evidence="2" id="KW-0813">Transport</keyword>
<dbReference type="InterPro" id="IPR052180">
    <property type="entry name" value="NhaC_Na-H+_Antiporter"/>
</dbReference>
<dbReference type="GO" id="GO:0005886">
    <property type="term" value="C:plasma membrane"/>
    <property type="evidence" value="ECO:0007669"/>
    <property type="project" value="UniProtKB-SubCell"/>
</dbReference>
<dbReference type="RefSeq" id="WP_094264801.1">
    <property type="nucleotide sequence ID" value="NZ_NOWF01000006.1"/>
</dbReference>
<feature type="transmembrane region" description="Helical" evidence="9">
    <location>
        <begin position="454"/>
        <end position="478"/>
    </location>
</feature>
<proteinExistence type="inferred from homology"/>
<evidence type="ECO:0000256" key="9">
    <source>
        <dbReference type="SAM" id="Phobius"/>
    </source>
</evidence>
<dbReference type="PANTHER" id="PTHR33451">
    <property type="entry name" value="MALATE-2H(+)/NA(+)-LACTATE ANTIPORTER"/>
    <property type="match status" value="1"/>
</dbReference>
<dbReference type="Proteomes" id="UP000215459">
    <property type="component" value="Unassembled WGS sequence"/>
</dbReference>
<sequence>MDAQRKKDEQVSEATGEKRVQKLEFRMGAFGAAVPMLFFVIWAVTISLKSISSELGLVLGAVLGLGLGLFLTKSKWEQYAQGLFDGMAQPIGVVAIVAWFWAGMFAQVLQSGGLVEGLVWLGNVSGVSGSMFVALTFLLAAVFSTAVGTGYGTTVAFCTLMYPAGIVVGADPVMMFASILSGAAFGDNLAPVSDTTIVSATTQEADVPGVVRSRFKYSILAAVPTLVLFAIFGGGGESISDPAAIAAMKESSNPAGLVLLIPFALVIILALSGQHLITSLTWGIVSSVPFILLANLGTVSDLIRFNPDSDAIVEGALVEGIAGYMNMAILILLIVAASHLLRLGGTMEAVSKVLTKWIRGITRRAELAIWAIVSLMNSTITINTAAEIAAAPFVKEIGEKYRIHPYRRANFLDAVSSALGYIFPWSAALLLGWSTISGLKSQYDWLPVISPTSAFPFVFHGWFLVLIMLGAAITGWGLRYQGKNGEELKELPRDERDSQ</sequence>
<evidence type="ECO:0000313" key="11">
    <source>
        <dbReference type="EMBL" id="OYD07495.1"/>
    </source>
</evidence>
<feature type="transmembrane region" description="Helical" evidence="9">
    <location>
        <begin position="283"/>
        <end position="303"/>
    </location>
</feature>
<keyword evidence="3" id="KW-0050">Antiport</keyword>
<keyword evidence="7 9" id="KW-0472">Membrane</keyword>
<keyword evidence="12" id="KW-1185">Reference proteome</keyword>
<keyword evidence="4" id="KW-1003">Cell membrane</keyword>
<feature type="transmembrane region" description="Helical" evidence="9">
    <location>
        <begin position="411"/>
        <end position="434"/>
    </location>
</feature>
<evidence type="ECO:0000313" key="12">
    <source>
        <dbReference type="Proteomes" id="UP000215459"/>
    </source>
</evidence>
<comment type="similarity">
    <text evidence="8">Belongs to the NhaC Na(+)/H(+) (TC 2.A.35) antiporter family.</text>
</comment>
<dbReference type="InterPro" id="IPR018461">
    <property type="entry name" value="Na/H_Antiport_NhaC-like_C"/>
</dbReference>
<evidence type="ECO:0000256" key="2">
    <source>
        <dbReference type="ARBA" id="ARBA00022448"/>
    </source>
</evidence>
<accession>A0A235B7B7</accession>
<dbReference type="GO" id="GO:0015297">
    <property type="term" value="F:antiporter activity"/>
    <property type="evidence" value="ECO:0007669"/>
    <property type="project" value="UniProtKB-KW"/>
</dbReference>
<dbReference type="EMBL" id="NOWF01000006">
    <property type="protein sequence ID" value="OYD07495.1"/>
    <property type="molecule type" value="Genomic_DNA"/>
</dbReference>
<comment type="subcellular location">
    <subcellularLocation>
        <location evidence="1">Cell membrane</location>
        <topology evidence="1">Multi-pass membrane protein</topology>
    </subcellularLocation>
</comment>
<dbReference type="PANTHER" id="PTHR33451:SF3">
    <property type="entry name" value="MALATE-2H(+)_NA(+)-LACTATE ANTIPORTER"/>
    <property type="match status" value="1"/>
</dbReference>
<feature type="domain" description="Na+/H+ antiporter NhaC-like C-terminal" evidence="10">
    <location>
        <begin position="257"/>
        <end position="462"/>
    </location>
</feature>
<evidence type="ECO:0000256" key="3">
    <source>
        <dbReference type="ARBA" id="ARBA00022449"/>
    </source>
</evidence>
<feature type="transmembrane region" description="Helical" evidence="9">
    <location>
        <begin position="129"/>
        <end position="148"/>
    </location>
</feature>
<name>A0A235B7B7_9BACL</name>
<evidence type="ECO:0000256" key="5">
    <source>
        <dbReference type="ARBA" id="ARBA00022692"/>
    </source>
</evidence>
<organism evidence="11 12">
    <name type="scientific">Paludifilum halophilum</name>
    <dbReference type="NCBI Taxonomy" id="1642702"/>
    <lineage>
        <taxon>Bacteria</taxon>
        <taxon>Bacillati</taxon>
        <taxon>Bacillota</taxon>
        <taxon>Bacilli</taxon>
        <taxon>Bacillales</taxon>
        <taxon>Thermoactinomycetaceae</taxon>
        <taxon>Paludifilum</taxon>
    </lineage>
</organism>
<dbReference type="Pfam" id="PF03553">
    <property type="entry name" value="Na_H_antiporter"/>
    <property type="match status" value="2"/>
</dbReference>